<dbReference type="CDD" id="cd04301">
    <property type="entry name" value="NAT_SF"/>
    <property type="match status" value="1"/>
</dbReference>
<dbReference type="Pfam" id="PF00583">
    <property type="entry name" value="Acetyltransf_1"/>
    <property type="match status" value="1"/>
</dbReference>
<dbReference type="InterPro" id="IPR000182">
    <property type="entry name" value="GNAT_dom"/>
</dbReference>
<dbReference type="STRING" id="1236220.SAMN04488112_11917"/>
<proteinExistence type="predicted"/>
<feature type="domain" description="N-acetyltransferase" evidence="1">
    <location>
        <begin position="11"/>
        <end position="160"/>
    </location>
</feature>
<dbReference type="SUPFAM" id="SSF55729">
    <property type="entry name" value="Acyl-CoA N-acyltransferases (Nat)"/>
    <property type="match status" value="1"/>
</dbReference>
<accession>A0A1G6Q091</accession>
<dbReference type="Proteomes" id="UP000199387">
    <property type="component" value="Unassembled WGS sequence"/>
</dbReference>
<evidence type="ECO:0000313" key="3">
    <source>
        <dbReference type="Proteomes" id="UP000199387"/>
    </source>
</evidence>
<dbReference type="InterPro" id="IPR016181">
    <property type="entry name" value="Acyl_CoA_acyltransferase"/>
</dbReference>
<protein>
    <submittedName>
        <fullName evidence="2">N-acetylglutamate synthase, GNAT family</fullName>
    </submittedName>
</protein>
<evidence type="ECO:0000259" key="1">
    <source>
        <dbReference type="PROSITE" id="PS51186"/>
    </source>
</evidence>
<dbReference type="AlphaFoldDB" id="A0A1G6Q091"/>
<organism evidence="2 3">
    <name type="scientific">Melghirimyces thermohalophilus</name>
    <dbReference type="NCBI Taxonomy" id="1236220"/>
    <lineage>
        <taxon>Bacteria</taxon>
        <taxon>Bacillati</taxon>
        <taxon>Bacillota</taxon>
        <taxon>Bacilli</taxon>
        <taxon>Bacillales</taxon>
        <taxon>Thermoactinomycetaceae</taxon>
        <taxon>Melghirimyces</taxon>
    </lineage>
</organism>
<sequence length="160" mass="18582">MRKGRDMVEEKRIRRARVGEEKVLTDLAIRSKAHWGYDEAFMAACREELTMTPERMRHQVEVAVEADRIVAFIELVPEGEEGVMRLVSLFVDPAFMGRGWGRRLWERSVAIARGMGCRAMIWDADPFAEGFYRRMGGRRIEEVPSGSIPGRRLPRMRIDW</sequence>
<dbReference type="Gene3D" id="3.40.630.30">
    <property type="match status" value="1"/>
</dbReference>
<dbReference type="PROSITE" id="PS51186">
    <property type="entry name" value="GNAT"/>
    <property type="match status" value="1"/>
</dbReference>
<dbReference type="EMBL" id="FMZA01000019">
    <property type="protein sequence ID" value="SDC85738.1"/>
    <property type="molecule type" value="Genomic_DNA"/>
</dbReference>
<name>A0A1G6Q091_9BACL</name>
<reference evidence="2 3" key="1">
    <citation type="submission" date="2016-10" db="EMBL/GenBank/DDBJ databases">
        <authorList>
            <person name="de Groot N.N."/>
        </authorList>
    </citation>
    <scope>NUCLEOTIDE SEQUENCE [LARGE SCALE GENOMIC DNA]</scope>
    <source>
        <strain evidence="2 3">DSM 45514</strain>
    </source>
</reference>
<keyword evidence="3" id="KW-1185">Reference proteome</keyword>
<evidence type="ECO:0000313" key="2">
    <source>
        <dbReference type="EMBL" id="SDC85738.1"/>
    </source>
</evidence>
<gene>
    <name evidence="2" type="ORF">SAMN04488112_11917</name>
</gene>
<dbReference type="GO" id="GO:0016747">
    <property type="term" value="F:acyltransferase activity, transferring groups other than amino-acyl groups"/>
    <property type="evidence" value="ECO:0007669"/>
    <property type="project" value="InterPro"/>
</dbReference>